<evidence type="ECO:0000256" key="1">
    <source>
        <dbReference type="SAM" id="MobiDB-lite"/>
    </source>
</evidence>
<keyword evidence="3" id="KW-1185">Reference proteome</keyword>
<feature type="region of interest" description="Disordered" evidence="1">
    <location>
        <begin position="104"/>
        <end position="131"/>
    </location>
</feature>
<dbReference type="RefSeq" id="WP_236866238.1">
    <property type="nucleotide sequence ID" value="NZ_BAABAZ010000006.1"/>
</dbReference>
<comment type="caution">
    <text evidence="2">The sequence shown here is derived from an EMBL/GenBank/DDBJ whole genome shotgun (WGS) entry which is preliminary data.</text>
</comment>
<dbReference type="Proteomes" id="UP001501586">
    <property type="component" value="Unassembled WGS sequence"/>
</dbReference>
<evidence type="ECO:0000313" key="2">
    <source>
        <dbReference type="EMBL" id="GAA4284399.1"/>
    </source>
</evidence>
<feature type="compositionally biased region" description="Basic residues" evidence="1">
    <location>
        <begin position="120"/>
        <end position="131"/>
    </location>
</feature>
<dbReference type="EMBL" id="BAABAZ010000006">
    <property type="protein sequence ID" value="GAA4284399.1"/>
    <property type="molecule type" value="Genomic_DNA"/>
</dbReference>
<gene>
    <name evidence="2" type="ORF">GCM10022261_19300</name>
</gene>
<reference evidence="3" key="1">
    <citation type="journal article" date="2019" name="Int. J. Syst. Evol. Microbiol.">
        <title>The Global Catalogue of Microorganisms (GCM) 10K type strain sequencing project: providing services to taxonomists for standard genome sequencing and annotation.</title>
        <authorList>
            <consortium name="The Broad Institute Genomics Platform"/>
            <consortium name="The Broad Institute Genome Sequencing Center for Infectious Disease"/>
            <person name="Wu L."/>
            <person name="Ma J."/>
        </authorList>
    </citation>
    <scope>NUCLEOTIDE SEQUENCE [LARGE SCALE GENOMIC DNA]</scope>
    <source>
        <strain evidence="3">JCM 17458</strain>
    </source>
</reference>
<name>A0ABP8EKD1_9MICO</name>
<evidence type="ECO:0000313" key="3">
    <source>
        <dbReference type="Proteomes" id="UP001501586"/>
    </source>
</evidence>
<sequence>MTDSQLTARTAAGQPALTVIFDGYCGFCTRCAELGQRLDGHSRVRFLAHQAPGVRERFGITREQAEYQIWAIDAAGGKRGGAQAAAAILDTILGSAPWVGSRPAAERISRGNGRAGRGAGRARRGGVRHGNVRRARTRGLLEGLAGLPGIEQGLDRAYQWVARNRGRFPGMTPWCQSHAGQCGP</sequence>
<proteinExistence type="predicted"/>
<accession>A0ABP8EKD1</accession>
<dbReference type="Pfam" id="PF04134">
    <property type="entry name" value="DCC1-like"/>
    <property type="match status" value="1"/>
</dbReference>
<organism evidence="2 3">
    <name type="scientific">Brevibacterium daeguense</name>
    <dbReference type="NCBI Taxonomy" id="909936"/>
    <lineage>
        <taxon>Bacteria</taxon>
        <taxon>Bacillati</taxon>
        <taxon>Actinomycetota</taxon>
        <taxon>Actinomycetes</taxon>
        <taxon>Micrococcales</taxon>
        <taxon>Brevibacteriaceae</taxon>
        <taxon>Brevibacterium</taxon>
    </lineage>
</organism>
<evidence type="ECO:0008006" key="4">
    <source>
        <dbReference type="Google" id="ProtNLM"/>
    </source>
</evidence>
<dbReference type="InterPro" id="IPR007263">
    <property type="entry name" value="DCC1-like"/>
</dbReference>
<protein>
    <recommendedName>
        <fullName evidence="4">DCC family thiol-disulfide oxidoreductase YuxK</fullName>
    </recommendedName>
</protein>